<reference evidence="1" key="2">
    <citation type="journal article" date="2020" name="Nat. Commun.">
        <title>Large-scale genome sequencing of mycorrhizal fungi provides insights into the early evolution of symbiotic traits.</title>
        <authorList>
            <person name="Miyauchi S."/>
            <person name="Kiss E."/>
            <person name="Kuo A."/>
            <person name="Drula E."/>
            <person name="Kohler A."/>
            <person name="Sanchez-Garcia M."/>
            <person name="Morin E."/>
            <person name="Andreopoulos B."/>
            <person name="Barry K.W."/>
            <person name="Bonito G."/>
            <person name="Buee M."/>
            <person name="Carver A."/>
            <person name="Chen C."/>
            <person name="Cichocki N."/>
            <person name="Clum A."/>
            <person name="Culley D."/>
            <person name="Crous P.W."/>
            <person name="Fauchery L."/>
            <person name="Girlanda M."/>
            <person name="Hayes R.D."/>
            <person name="Keri Z."/>
            <person name="LaButti K."/>
            <person name="Lipzen A."/>
            <person name="Lombard V."/>
            <person name="Magnuson J."/>
            <person name="Maillard F."/>
            <person name="Murat C."/>
            <person name="Nolan M."/>
            <person name="Ohm R.A."/>
            <person name="Pangilinan J."/>
            <person name="Pereira M.F."/>
            <person name="Perotto S."/>
            <person name="Peter M."/>
            <person name="Pfister S."/>
            <person name="Riley R."/>
            <person name="Sitrit Y."/>
            <person name="Stielow J.B."/>
            <person name="Szollosi G."/>
            <person name="Zifcakova L."/>
            <person name="Stursova M."/>
            <person name="Spatafora J.W."/>
            <person name="Tedersoo L."/>
            <person name="Vaario L.M."/>
            <person name="Yamada A."/>
            <person name="Yan M."/>
            <person name="Wang P."/>
            <person name="Xu J."/>
            <person name="Bruns T."/>
            <person name="Baldrian P."/>
            <person name="Vilgalys R."/>
            <person name="Dunand C."/>
            <person name="Henrissat B."/>
            <person name="Grigoriev I.V."/>
            <person name="Hibbett D."/>
            <person name="Nagy L.G."/>
            <person name="Martin F.M."/>
        </authorList>
    </citation>
    <scope>NUCLEOTIDE SEQUENCE</scope>
    <source>
        <strain evidence="1">BED1</strain>
    </source>
</reference>
<evidence type="ECO:0000313" key="1">
    <source>
        <dbReference type="EMBL" id="KAF8414911.1"/>
    </source>
</evidence>
<sequence>MALGIHIDKQRPSCTGFKRTHGQHVRRIFTTLVTDWHSGTVTLPDGCVSQVDDVSKEFAIALSSHFEIDEIQVFVLLRSFLYNEGPSISSGLSSDKSLVDSTVCDINDGPLLSVIHISASDGSRRMPPLSILGHDIEGSCVFLVRTTQCRHDLLEQYSKKECTMTVDSSTRFRIWRAFGGTNAPLE</sequence>
<evidence type="ECO:0000313" key="2">
    <source>
        <dbReference type="Proteomes" id="UP001194468"/>
    </source>
</evidence>
<protein>
    <submittedName>
        <fullName evidence="1">Uncharacterized protein</fullName>
    </submittedName>
</protein>
<dbReference type="AlphaFoldDB" id="A0AAD4B9Y7"/>
<accession>A0AAD4B9Y7</accession>
<reference evidence="1" key="1">
    <citation type="submission" date="2019-10" db="EMBL/GenBank/DDBJ databases">
        <authorList>
            <consortium name="DOE Joint Genome Institute"/>
            <person name="Kuo A."/>
            <person name="Miyauchi S."/>
            <person name="Kiss E."/>
            <person name="Drula E."/>
            <person name="Kohler A."/>
            <person name="Sanchez-Garcia M."/>
            <person name="Andreopoulos B."/>
            <person name="Barry K.W."/>
            <person name="Bonito G."/>
            <person name="Buee M."/>
            <person name="Carver A."/>
            <person name="Chen C."/>
            <person name="Cichocki N."/>
            <person name="Clum A."/>
            <person name="Culley D."/>
            <person name="Crous P.W."/>
            <person name="Fauchery L."/>
            <person name="Girlanda M."/>
            <person name="Hayes R."/>
            <person name="Keri Z."/>
            <person name="LaButti K."/>
            <person name="Lipzen A."/>
            <person name="Lombard V."/>
            <person name="Magnuson J."/>
            <person name="Maillard F."/>
            <person name="Morin E."/>
            <person name="Murat C."/>
            <person name="Nolan M."/>
            <person name="Ohm R."/>
            <person name="Pangilinan J."/>
            <person name="Pereira M."/>
            <person name="Perotto S."/>
            <person name="Peter M."/>
            <person name="Riley R."/>
            <person name="Sitrit Y."/>
            <person name="Stielow B."/>
            <person name="Szollosi G."/>
            <person name="Zifcakova L."/>
            <person name="Stursova M."/>
            <person name="Spatafora J.W."/>
            <person name="Tedersoo L."/>
            <person name="Vaario L.-M."/>
            <person name="Yamada A."/>
            <person name="Yan M."/>
            <person name="Wang P."/>
            <person name="Xu J."/>
            <person name="Bruns T."/>
            <person name="Baldrian P."/>
            <person name="Vilgalys R."/>
            <person name="Henrissat B."/>
            <person name="Grigoriev I.V."/>
            <person name="Hibbett D."/>
            <person name="Nagy L.G."/>
            <person name="Martin F.M."/>
        </authorList>
    </citation>
    <scope>NUCLEOTIDE SEQUENCE</scope>
    <source>
        <strain evidence="1">BED1</strain>
    </source>
</reference>
<name>A0AAD4B9Y7_BOLED</name>
<proteinExistence type="predicted"/>
<organism evidence="1 2">
    <name type="scientific">Boletus edulis BED1</name>
    <dbReference type="NCBI Taxonomy" id="1328754"/>
    <lineage>
        <taxon>Eukaryota</taxon>
        <taxon>Fungi</taxon>
        <taxon>Dikarya</taxon>
        <taxon>Basidiomycota</taxon>
        <taxon>Agaricomycotina</taxon>
        <taxon>Agaricomycetes</taxon>
        <taxon>Agaricomycetidae</taxon>
        <taxon>Boletales</taxon>
        <taxon>Boletineae</taxon>
        <taxon>Boletaceae</taxon>
        <taxon>Boletoideae</taxon>
        <taxon>Boletus</taxon>
    </lineage>
</organism>
<keyword evidence="2" id="KW-1185">Reference proteome</keyword>
<comment type="caution">
    <text evidence="1">The sequence shown here is derived from an EMBL/GenBank/DDBJ whole genome shotgun (WGS) entry which is preliminary data.</text>
</comment>
<dbReference type="Proteomes" id="UP001194468">
    <property type="component" value="Unassembled WGS sequence"/>
</dbReference>
<dbReference type="EMBL" id="WHUW01000407">
    <property type="protein sequence ID" value="KAF8414911.1"/>
    <property type="molecule type" value="Genomic_DNA"/>
</dbReference>
<gene>
    <name evidence="1" type="ORF">L210DRAFT_3637766</name>
</gene>